<dbReference type="Proteomes" id="UP000199032">
    <property type="component" value="Unassembled WGS sequence"/>
</dbReference>
<protein>
    <submittedName>
        <fullName evidence="3">Putative PEP motif anchor domain protein</fullName>
    </submittedName>
</protein>
<feature type="signal peptide" evidence="2">
    <location>
        <begin position="1"/>
        <end position="22"/>
    </location>
</feature>
<keyword evidence="2" id="KW-0732">Signal</keyword>
<dbReference type="InterPro" id="IPR013424">
    <property type="entry name" value="Ice-binding_C"/>
</dbReference>
<keyword evidence="1" id="KW-0472">Membrane</keyword>
<name>A0A0S4LDM0_9BACT</name>
<organism evidence="3 4">
    <name type="scientific">Candidatus Nitrospira nitrosa</name>
    <dbReference type="NCBI Taxonomy" id="1742972"/>
    <lineage>
        <taxon>Bacteria</taxon>
        <taxon>Pseudomonadati</taxon>
        <taxon>Nitrospirota</taxon>
        <taxon>Nitrospiria</taxon>
        <taxon>Nitrospirales</taxon>
        <taxon>Nitrospiraceae</taxon>
        <taxon>Nitrospira</taxon>
    </lineage>
</organism>
<proteinExistence type="predicted"/>
<dbReference type="EMBL" id="CZQA01000008">
    <property type="protein sequence ID" value="CUS35703.1"/>
    <property type="molecule type" value="Genomic_DNA"/>
</dbReference>
<evidence type="ECO:0000256" key="1">
    <source>
        <dbReference type="SAM" id="Phobius"/>
    </source>
</evidence>
<keyword evidence="4" id="KW-1185">Reference proteome</keyword>
<evidence type="ECO:0000256" key="2">
    <source>
        <dbReference type="SAM" id="SignalP"/>
    </source>
</evidence>
<keyword evidence="1" id="KW-0812">Transmembrane</keyword>
<keyword evidence="1" id="KW-1133">Transmembrane helix</keyword>
<dbReference type="AlphaFoldDB" id="A0A0S4LDM0"/>
<accession>A0A0S4LDM0</accession>
<evidence type="ECO:0000313" key="3">
    <source>
        <dbReference type="EMBL" id="CUS35703.1"/>
    </source>
</evidence>
<gene>
    <name evidence="3" type="ORF">COMA1_20411</name>
</gene>
<dbReference type="STRING" id="1742972.COMA1_20411"/>
<evidence type="ECO:0000313" key="4">
    <source>
        <dbReference type="Proteomes" id="UP000199032"/>
    </source>
</evidence>
<reference evidence="3 4" key="1">
    <citation type="submission" date="2015-10" db="EMBL/GenBank/DDBJ databases">
        <authorList>
            <person name="Gilbert D.G."/>
        </authorList>
    </citation>
    <scope>NUCLEOTIDE SEQUENCE [LARGE SCALE GENOMIC DNA]</scope>
    <source>
        <strain evidence="3">COMA1</strain>
    </source>
</reference>
<sequence length="192" mass="19544">MKTIGLSMIVAVCLLTVTHAYAIPFTVDARANSSSGGTGLNTGIVLVAGDAFTVTSGVNDLWSAGALPRWSNADGLIGNLFANGLDESGQPAGTLIGQNWGFHSQGGLSAPFGTLVGQLGSTFFALGTNFSGVAPTGGTLRLFYWDSNNGDNSGTVVANVNTVSAVPEPSAALLLLTGLAIMTFAARRYRAS</sequence>
<feature type="chain" id="PRO_5006623945" evidence="2">
    <location>
        <begin position="23"/>
        <end position="192"/>
    </location>
</feature>
<dbReference type="Gene3D" id="2.60.120.430">
    <property type="entry name" value="Galactose-binding lectin"/>
    <property type="match status" value="1"/>
</dbReference>
<dbReference type="NCBIfam" id="TIGR02595">
    <property type="entry name" value="PEP_CTERM"/>
    <property type="match status" value="1"/>
</dbReference>
<feature type="transmembrane region" description="Helical" evidence="1">
    <location>
        <begin position="169"/>
        <end position="186"/>
    </location>
</feature>